<feature type="region of interest" description="Disordered" evidence="2">
    <location>
        <begin position="1"/>
        <end position="49"/>
    </location>
</feature>
<proteinExistence type="predicted"/>
<dbReference type="Proteomes" id="UP001207337">
    <property type="component" value="Unassembled WGS sequence"/>
</dbReference>
<sequence length="115" mass="12796">MDINKIENRISGSKFNKTDAASKGQETPSTLGKSQAGDSPKDKVSLGDYPFRNNDQLFAKLELEKLNESSSERLQEIKTQLKEFKEAGEASNETALGQKINDPSVWEDIAHKILQ</sequence>
<dbReference type="EMBL" id="JAJNDC010000003">
    <property type="protein sequence ID" value="MCW9713589.1"/>
    <property type="molecule type" value="Genomic_DNA"/>
</dbReference>
<dbReference type="RefSeq" id="WP_265790398.1">
    <property type="nucleotide sequence ID" value="NZ_BAABRS010000003.1"/>
</dbReference>
<organism evidence="3 4">
    <name type="scientific">Fodinibius salicampi</name>
    <dbReference type="NCBI Taxonomy" id="1920655"/>
    <lineage>
        <taxon>Bacteria</taxon>
        <taxon>Pseudomonadati</taxon>
        <taxon>Balneolota</taxon>
        <taxon>Balneolia</taxon>
        <taxon>Balneolales</taxon>
        <taxon>Balneolaceae</taxon>
        <taxon>Fodinibius</taxon>
    </lineage>
</organism>
<reference evidence="3 4" key="1">
    <citation type="submission" date="2021-11" db="EMBL/GenBank/DDBJ databases">
        <title>Aliifidinibius sp. nov., a new bacterium isolated from saline soil.</title>
        <authorList>
            <person name="Galisteo C."/>
            <person name="De La Haba R."/>
            <person name="Sanchez-Porro C."/>
            <person name="Ventosa A."/>
        </authorList>
    </citation>
    <scope>NUCLEOTIDE SEQUENCE [LARGE SCALE GENOMIC DNA]</scope>
    <source>
        <strain evidence="3 4">KACC 190600</strain>
    </source>
</reference>
<evidence type="ECO:0000313" key="4">
    <source>
        <dbReference type="Proteomes" id="UP001207337"/>
    </source>
</evidence>
<comment type="caution">
    <text evidence="3">The sequence shown here is derived from an EMBL/GenBank/DDBJ whole genome shotgun (WGS) entry which is preliminary data.</text>
</comment>
<evidence type="ECO:0000313" key="3">
    <source>
        <dbReference type="EMBL" id="MCW9713589.1"/>
    </source>
</evidence>
<gene>
    <name evidence="3" type="ORF">LQ318_11825</name>
</gene>
<evidence type="ECO:0000256" key="1">
    <source>
        <dbReference type="SAM" id="Coils"/>
    </source>
</evidence>
<keyword evidence="4" id="KW-1185">Reference proteome</keyword>
<protein>
    <submittedName>
        <fullName evidence="3">Uncharacterized protein</fullName>
    </submittedName>
</protein>
<feature type="coiled-coil region" evidence="1">
    <location>
        <begin position="60"/>
        <end position="87"/>
    </location>
</feature>
<evidence type="ECO:0000256" key="2">
    <source>
        <dbReference type="SAM" id="MobiDB-lite"/>
    </source>
</evidence>
<accession>A0ABT3Q0H6</accession>
<feature type="compositionally biased region" description="Polar residues" evidence="2">
    <location>
        <begin position="24"/>
        <end position="37"/>
    </location>
</feature>
<name>A0ABT3Q0H6_9BACT</name>
<keyword evidence="1" id="KW-0175">Coiled coil</keyword>